<reference evidence="2 3" key="1">
    <citation type="journal article" date="2023" name="Sci. Data">
        <title>Genome assembly of the Korean intertidal mud-creeper Batillaria attramentaria.</title>
        <authorList>
            <person name="Patra A.K."/>
            <person name="Ho P.T."/>
            <person name="Jun S."/>
            <person name="Lee S.J."/>
            <person name="Kim Y."/>
            <person name="Won Y.J."/>
        </authorList>
    </citation>
    <scope>NUCLEOTIDE SEQUENCE [LARGE SCALE GENOMIC DNA]</scope>
    <source>
        <strain evidence="2">Wonlab-2016</strain>
    </source>
</reference>
<accession>A0ABD0KT73</accession>
<dbReference type="Pfam" id="PF17826">
    <property type="entry name" value="DUF5588"/>
    <property type="match status" value="1"/>
</dbReference>
<evidence type="ECO:0000313" key="3">
    <source>
        <dbReference type="Proteomes" id="UP001519460"/>
    </source>
</evidence>
<feature type="region of interest" description="Disordered" evidence="1">
    <location>
        <begin position="261"/>
        <end position="281"/>
    </location>
</feature>
<proteinExistence type="predicted"/>
<comment type="caution">
    <text evidence="2">The sequence shown here is derived from an EMBL/GenBank/DDBJ whole genome shotgun (WGS) entry which is preliminary data.</text>
</comment>
<dbReference type="SUPFAM" id="SSF48452">
    <property type="entry name" value="TPR-like"/>
    <property type="match status" value="1"/>
</dbReference>
<dbReference type="InterPro" id="IPR011990">
    <property type="entry name" value="TPR-like_helical_dom_sf"/>
</dbReference>
<organism evidence="2 3">
    <name type="scientific">Batillaria attramentaria</name>
    <dbReference type="NCBI Taxonomy" id="370345"/>
    <lineage>
        <taxon>Eukaryota</taxon>
        <taxon>Metazoa</taxon>
        <taxon>Spiralia</taxon>
        <taxon>Lophotrochozoa</taxon>
        <taxon>Mollusca</taxon>
        <taxon>Gastropoda</taxon>
        <taxon>Caenogastropoda</taxon>
        <taxon>Sorbeoconcha</taxon>
        <taxon>Cerithioidea</taxon>
        <taxon>Batillariidae</taxon>
        <taxon>Batillaria</taxon>
    </lineage>
</organism>
<protein>
    <submittedName>
        <fullName evidence="2">Uncharacterized protein</fullName>
    </submittedName>
</protein>
<gene>
    <name evidence="2" type="ORF">BaRGS_00018397</name>
</gene>
<sequence length="311" mass="35627">MDLGLDFDDSDFETKQKPRVGPLTSYNARTCSPLWFEKSAGGGDEELLAQRLKFSGDYHYHAENYEAAASKYRQLLGLIHENNTSMRQDVEESLCRCYMKLRQHTESLQLAKKLVEMMKTEDEARQRQTLILYAQVCRCAGDWKGCVCALEQLAGQQSHYAQFWLQLGQAYHQLEFSQACQQQQQREKAQHHSTYRYARIVTCYVRARLLLESVLNTVGQMARERNEKTIQEIEKEISQLGVSQDLTDYAIQVMRTDIERQDFTGPVGDSDDRQPGDGGDSGVSFTQYTVFTACCLNDRLSVTLCEEYGRG</sequence>
<keyword evidence="3" id="KW-1185">Reference proteome</keyword>
<name>A0ABD0KT73_9CAEN</name>
<evidence type="ECO:0000313" key="2">
    <source>
        <dbReference type="EMBL" id="KAK7490418.1"/>
    </source>
</evidence>
<dbReference type="PANTHER" id="PTHR31919">
    <property type="entry name" value="ZINC FINGERS AND HOMEOBOXES PROTEIN 1, ISOFORM 2"/>
    <property type="match status" value="1"/>
</dbReference>
<dbReference type="Gene3D" id="1.25.40.10">
    <property type="entry name" value="Tetratricopeptide repeat domain"/>
    <property type="match status" value="1"/>
</dbReference>
<evidence type="ECO:0000256" key="1">
    <source>
        <dbReference type="SAM" id="MobiDB-lite"/>
    </source>
</evidence>
<dbReference type="EMBL" id="JACVVK020000127">
    <property type="protein sequence ID" value="KAK7490418.1"/>
    <property type="molecule type" value="Genomic_DNA"/>
</dbReference>
<dbReference type="Proteomes" id="UP001519460">
    <property type="component" value="Unassembled WGS sequence"/>
</dbReference>
<dbReference type="InterPro" id="IPR041404">
    <property type="entry name" value="DUF5588"/>
</dbReference>
<dbReference type="PANTHER" id="PTHR31919:SF1">
    <property type="entry name" value="ZINC FINGERS AND HOMEOBOXES PROTEIN 1, ISOFORM 2"/>
    <property type="match status" value="1"/>
</dbReference>
<dbReference type="AlphaFoldDB" id="A0ABD0KT73"/>